<dbReference type="GO" id="GO:0016740">
    <property type="term" value="F:transferase activity"/>
    <property type="evidence" value="ECO:0007669"/>
    <property type="project" value="UniProtKB-KW"/>
</dbReference>
<dbReference type="PANTHER" id="PTHR43856">
    <property type="entry name" value="CARDIOLIPIN HYDROLASE"/>
    <property type="match status" value="1"/>
</dbReference>
<dbReference type="EC" id="2.7.8.-" evidence="6"/>
<evidence type="ECO:0000259" key="5">
    <source>
        <dbReference type="PROSITE" id="PS50035"/>
    </source>
</evidence>
<feature type="domain" description="PLD phosphodiesterase" evidence="5">
    <location>
        <begin position="465"/>
        <end position="492"/>
    </location>
</feature>
<keyword evidence="7" id="KW-1185">Reference proteome</keyword>
<evidence type="ECO:0000256" key="3">
    <source>
        <dbReference type="ARBA" id="ARBA00023098"/>
    </source>
</evidence>
<keyword evidence="6" id="KW-0808">Transferase</keyword>
<dbReference type="Proteomes" id="UP001283212">
    <property type="component" value="Unassembled WGS sequence"/>
</dbReference>
<evidence type="ECO:0000313" key="7">
    <source>
        <dbReference type="Proteomes" id="UP001283212"/>
    </source>
</evidence>
<keyword evidence="4" id="KW-1133">Transmembrane helix</keyword>
<dbReference type="SMART" id="SM00155">
    <property type="entry name" value="PLDc"/>
    <property type="match status" value="2"/>
</dbReference>
<dbReference type="InterPro" id="IPR051406">
    <property type="entry name" value="PLD_domain"/>
</dbReference>
<dbReference type="InterPro" id="IPR025202">
    <property type="entry name" value="PLD-like_dom"/>
</dbReference>
<comment type="caution">
    <text evidence="6">The sequence shown here is derived from an EMBL/GenBank/DDBJ whole genome shotgun (WGS) entry which is preliminary data.</text>
</comment>
<dbReference type="GO" id="GO:0016891">
    <property type="term" value="F:RNA endonuclease activity producing 5'-phosphomonoesters, hydrolytic mechanism"/>
    <property type="evidence" value="ECO:0007669"/>
    <property type="project" value="TreeGrafter"/>
</dbReference>
<accession>A0AAE4SCP6</accession>
<keyword evidence="2" id="KW-0442">Lipid degradation</keyword>
<evidence type="ECO:0000313" key="6">
    <source>
        <dbReference type="EMBL" id="MDV0444244.1"/>
    </source>
</evidence>
<reference evidence="6 7" key="1">
    <citation type="submission" date="2023-06" db="EMBL/GenBank/DDBJ databases">
        <title>Genome sequence of Methancorpusculaceae sp. Cs1.</title>
        <authorList>
            <person name="Protasov E."/>
            <person name="Platt K."/>
            <person name="Poehlein A."/>
            <person name="Daniel R."/>
            <person name="Brune A."/>
        </authorList>
    </citation>
    <scope>NUCLEOTIDE SEQUENCE [LARGE SCALE GENOMIC DNA]</scope>
    <source>
        <strain evidence="6 7">Cs1</strain>
    </source>
</reference>
<dbReference type="Pfam" id="PF13091">
    <property type="entry name" value="PLDc_2"/>
    <property type="match status" value="2"/>
</dbReference>
<sequence length="558" mass="61581">MRSWLAAVVFVLACLTIPSASAFLITEVCPDGYAKGDGDEYFVLSGSGSLDGWVVTDGEGSVRFPTGSASRESLTVARDGAAYYDVHGIHPDYEILSTLDVVPDMVSTGRFQMANTKDDVTLLFYDEPVQFFSWPEDFSSKNGMIHVFSEGVWDERIQRIGQSSFVPETFTADSVTLFVSPDSSFEVVNGVITATQSEMLISMYEFTHPELAESVADAALRGVNVTLLVEGGPVGGMSSEEKGVLNYLTDAGVSIYTIESMDTKPARYRYLHTKYLVSDDFVTLVLSENFKPTGIPLPGTRGNRGWGAAVYSTGVASYFSKVFSADLGGYDIYSYVRTSDPFPPSWSDEDIVVHFPARSIQNVLVTPVISPDTSHLIPDLVLSAEKRVDLQQAYISPYPNSARNIWLDYVLDAGGRGIDVRVMLDGMYYNTDGEHDNDETAANINRLSENDDILVEARLMHPSQSITKLHNKGVIVDMKYVLVSSVNWNYNSPNNNRESGIIIENADAARYFSDVFDFDWNDGSGEFRIAAPGGVDLRYAVVVVIVMLLFVIWLLKRR</sequence>
<feature type="domain" description="PLD phosphodiesterase" evidence="5">
    <location>
        <begin position="267"/>
        <end position="294"/>
    </location>
</feature>
<gene>
    <name evidence="6" type="primary">clsB</name>
    <name evidence="6" type="ORF">McpCs1_16460</name>
</gene>
<keyword evidence="4" id="KW-0472">Membrane</keyword>
<feature type="transmembrane region" description="Helical" evidence="4">
    <location>
        <begin position="537"/>
        <end position="555"/>
    </location>
</feature>
<keyword evidence="4" id="KW-0812">Transmembrane</keyword>
<dbReference type="GO" id="GO:0016042">
    <property type="term" value="P:lipid catabolic process"/>
    <property type="evidence" value="ECO:0007669"/>
    <property type="project" value="UniProtKB-KW"/>
</dbReference>
<dbReference type="RefSeq" id="WP_338096742.1">
    <property type="nucleotide sequence ID" value="NZ_JAWDKB010000007.1"/>
</dbReference>
<dbReference type="Gene3D" id="3.30.870.10">
    <property type="entry name" value="Endonuclease Chain A"/>
    <property type="match status" value="2"/>
</dbReference>
<evidence type="ECO:0000256" key="1">
    <source>
        <dbReference type="ARBA" id="ARBA00022801"/>
    </source>
</evidence>
<evidence type="ECO:0000256" key="4">
    <source>
        <dbReference type="SAM" id="Phobius"/>
    </source>
</evidence>
<dbReference type="InterPro" id="IPR001736">
    <property type="entry name" value="PLipase_D/transphosphatidylase"/>
</dbReference>
<keyword evidence="1" id="KW-0378">Hydrolase</keyword>
<dbReference type="PANTHER" id="PTHR43856:SF1">
    <property type="entry name" value="MITOCHONDRIAL CARDIOLIPIN HYDROLASE"/>
    <property type="match status" value="1"/>
</dbReference>
<evidence type="ECO:0000256" key="2">
    <source>
        <dbReference type="ARBA" id="ARBA00022963"/>
    </source>
</evidence>
<name>A0AAE4SCP6_9EURY</name>
<keyword evidence="3" id="KW-0443">Lipid metabolism</keyword>
<dbReference type="EMBL" id="JAWDKB010000007">
    <property type="protein sequence ID" value="MDV0444244.1"/>
    <property type="molecule type" value="Genomic_DNA"/>
</dbReference>
<protein>
    <submittedName>
        <fullName evidence="6">Cardiolipin synthase B</fullName>
        <ecNumber evidence="6">2.7.8.-</ecNumber>
    </submittedName>
</protein>
<dbReference type="PROSITE" id="PS50035">
    <property type="entry name" value="PLD"/>
    <property type="match status" value="2"/>
</dbReference>
<dbReference type="AlphaFoldDB" id="A0AAE4SCP6"/>
<proteinExistence type="predicted"/>
<dbReference type="SUPFAM" id="SSF56024">
    <property type="entry name" value="Phospholipase D/nuclease"/>
    <property type="match status" value="2"/>
</dbReference>
<organism evidence="6 7">
    <name type="scientific">Methanorbis rubei</name>
    <dbReference type="NCBI Taxonomy" id="3028300"/>
    <lineage>
        <taxon>Archaea</taxon>
        <taxon>Methanobacteriati</taxon>
        <taxon>Methanobacteriota</taxon>
        <taxon>Stenosarchaea group</taxon>
        <taxon>Methanomicrobia</taxon>
        <taxon>Methanomicrobiales</taxon>
        <taxon>Methanocorpusculaceae</taxon>
        <taxon>Methanorbis</taxon>
    </lineage>
</organism>